<keyword evidence="2 7" id="KW-0813">Transport</keyword>
<feature type="transmembrane region" description="Helical" evidence="7">
    <location>
        <begin position="227"/>
        <end position="253"/>
    </location>
</feature>
<feature type="transmembrane region" description="Helical" evidence="7">
    <location>
        <begin position="169"/>
        <end position="185"/>
    </location>
</feature>
<reference evidence="9 10" key="1">
    <citation type="journal article" date="2015" name="Stand. Genomic Sci.">
        <title>Genomic Encyclopedia of Bacterial and Archaeal Type Strains, Phase III: the genomes of soil and plant-associated and newly described type strains.</title>
        <authorList>
            <person name="Whitman W.B."/>
            <person name="Woyke T."/>
            <person name="Klenk H.P."/>
            <person name="Zhou Y."/>
            <person name="Lilburn T.G."/>
            <person name="Beck B.J."/>
            <person name="De Vos P."/>
            <person name="Vandamme P."/>
            <person name="Eisen J.A."/>
            <person name="Garrity G."/>
            <person name="Hugenholtz P."/>
            <person name="Kyrpides N.C."/>
        </authorList>
    </citation>
    <scope>NUCLEOTIDE SEQUENCE [LARGE SCALE GENOMIC DNA]</scope>
    <source>
        <strain evidence="9 10">CV2</strain>
    </source>
</reference>
<dbReference type="AlphaFoldDB" id="A0A4Q7LXJ4"/>
<evidence type="ECO:0000256" key="5">
    <source>
        <dbReference type="ARBA" id="ARBA00022989"/>
    </source>
</evidence>
<dbReference type="Pfam" id="PF00528">
    <property type="entry name" value="BPD_transp_1"/>
    <property type="match status" value="1"/>
</dbReference>
<evidence type="ECO:0000313" key="9">
    <source>
        <dbReference type="EMBL" id="RZS59726.1"/>
    </source>
</evidence>
<comment type="caution">
    <text evidence="9">The sequence shown here is derived from an EMBL/GenBank/DDBJ whole genome shotgun (WGS) entry which is preliminary data.</text>
</comment>
<protein>
    <submittedName>
        <fullName evidence="9">Carbohydrate ABC transporter membrane protein 1 (CUT1 family)</fullName>
    </submittedName>
</protein>
<organism evidence="9 10">
    <name type="scientific">Microcella putealis</name>
    <dbReference type="NCBI Taxonomy" id="337005"/>
    <lineage>
        <taxon>Bacteria</taxon>
        <taxon>Bacillati</taxon>
        <taxon>Actinomycetota</taxon>
        <taxon>Actinomycetes</taxon>
        <taxon>Micrococcales</taxon>
        <taxon>Microbacteriaceae</taxon>
        <taxon>Microcella</taxon>
    </lineage>
</organism>
<keyword evidence="4 7" id="KW-0812">Transmembrane</keyword>
<dbReference type="Proteomes" id="UP000293519">
    <property type="component" value="Unassembled WGS sequence"/>
</dbReference>
<dbReference type="GO" id="GO:0005886">
    <property type="term" value="C:plasma membrane"/>
    <property type="evidence" value="ECO:0007669"/>
    <property type="project" value="UniProtKB-SubCell"/>
</dbReference>
<dbReference type="SUPFAM" id="SSF161098">
    <property type="entry name" value="MetI-like"/>
    <property type="match status" value="1"/>
</dbReference>
<dbReference type="InterPro" id="IPR035906">
    <property type="entry name" value="MetI-like_sf"/>
</dbReference>
<evidence type="ECO:0000256" key="4">
    <source>
        <dbReference type="ARBA" id="ARBA00022692"/>
    </source>
</evidence>
<keyword evidence="6 7" id="KW-0472">Membrane</keyword>
<dbReference type="PANTHER" id="PTHR43005:SF1">
    <property type="entry name" value="SPERMIDINE_PUTRESCINE TRANSPORT SYSTEM PERMEASE PROTEIN"/>
    <property type="match status" value="1"/>
</dbReference>
<evidence type="ECO:0000259" key="8">
    <source>
        <dbReference type="PROSITE" id="PS50928"/>
    </source>
</evidence>
<sequence>MTRSTTAGSPPPSRRRTGSTTVVRALVRGGPLLPAAILLAVFLIVPILWAFVGSFTNATLTGVTATSPEWVGGANYERLFADPDFSLSLWLTVVFTVASAVIGQNVLGFAIAFAMTRAHRRMAAIGGGVIVLAWVLPEIVAAFVAYAFFSRDGTLNQLLGVVGLAGDNWLFIAPMATIILANVWRGTAFSMLIYRAALAEVPPELIEAAEIDGANAWQRLMRVTLPVLRGTIATTLMLITLQTLSVFTLIYVMTAGGPGNASSTLPVFAYQEAFRFGSVAYGTAIATVMLIIGAVFSLGYIAVLRRAEADR</sequence>
<proteinExistence type="inferred from homology"/>
<accession>A0A4Q7LXJ4</accession>
<keyword evidence="10" id="KW-1185">Reference proteome</keyword>
<dbReference type="PROSITE" id="PS50928">
    <property type="entry name" value="ABC_TM1"/>
    <property type="match status" value="1"/>
</dbReference>
<evidence type="ECO:0000256" key="1">
    <source>
        <dbReference type="ARBA" id="ARBA00004651"/>
    </source>
</evidence>
<feature type="transmembrane region" description="Helical" evidence="7">
    <location>
        <begin position="125"/>
        <end position="149"/>
    </location>
</feature>
<keyword evidence="3" id="KW-1003">Cell membrane</keyword>
<evidence type="ECO:0000256" key="3">
    <source>
        <dbReference type="ARBA" id="ARBA00022475"/>
    </source>
</evidence>
<name>A0A4Q7LXJ4_9MICO</name>
<gene>
    <name evidence="9" type="ORF">EV141_0959</name>
</gene>
<feature type="transmembrane region" description="Helical" evidence="7">
    <location>
        <begin position="32"/>
        <end position="52"/>
    </location>
</feature>
<dbReference type="OrthoDB" id="9804439at2"/>
<keyword evidence="5 7" id="KW-1133">Transmembrane helix</keyword>
<dbReference type="EMBL" id="SGWW01000001">
    <property type="protein sequence ID" value="RZS59726.1"/>
    <property type="molecule type" value="Genomic_DNA"/>
</dbReference>
<evidence type="ECO:0000313" key="10">
    <source>
        <dbReference type="Proteomes" id="UP000293519"/>
    </source>
</evidence>
<evidence type="ECO:0000256" key="2">
    <source>
        <dbReference type="ARBA" id="ARBA00022448"/>
    </source>
</evidence>
<dbReference type="InterPro" id="IPR000515">
    <property type="entry name" value="MetI-like"/>
</dbReference>
<feature type="transmembrane region" description="Helical" evidence="7">
    <location>
        <begin position="89"/>
        <end position="113"/>
    </location>
</feature>
<dbReference type="GO" id="GO:0055085">
    <property type="term" value="P:transmembrane transport"/>
    <property type="evidence" value="ECO:0007669"/>
    <property type="project" value="InterPro"/>
</dbReference>
<feature type="domain" description="ABC transmembrane type-1" evidence="8">
    <location>
        <begin position="90"/>
        <end position="302"/>
    </location>
</feature>
<dbReference type="RefSeq" id="WP_130484772.1">
    <property type="nucleotide sequence ID" value="NZ_SGWW01000001.1"/>
</dbReference>
<dbReference type="PANTHER" id="PTHR43005">
    <property type="entry name" value="BLR7065 PROTEIN"/>
    <property type="match status" value="1"/>
</dbReference>
<comment type="similarity">
    <text evidence="7">Belongs to the binding-protein-dependent transport system permease family.</text>
</comment>
<evidence type="ECO:0000256" key="6">
    <source>
        <dbReference type="ARBA" id="ARBA00023136"/>
    </source>
</evidence>
<dbReference type="Gene3D" id="1.10.3720.10">
    <property type="entry name" value="MetI-like"/>
    <property type="match status" value="1"/>
</dbReference>
<comment type="subcellular location">
    <subcellularLocation>
        <location evidence="1 7">Cell membrane</location>
        <topology evidence="1 7">Multi-pass membrane protein</topology>
    </subcellularLocation>
</comment>
<dbReference type="CDD" id="cd06261">
    <property type="entry name" value="TM_PBP2"/>
    <property type="match status" value="1"/>
</dbReference>
<feature type="transmembrane region" description="Helical" evidence="7">
    <location>
        <begin position="273"/>
        <end position="303"/>
    </location>
</feature>
<evidence type="ECO:0000256" key="7">
    <source>
        <dbReference type="RuleBase" id="RU363032"/>
    </source>
</evidence>